<organism evidence="1 2">
    <name type="scientific">Dermacentor silvarum</name>
    <name type="common">Tick</name>
    <dbReference type="NCBI Taxonomy" id="543639"/>
    <lineage>
        <taxon>Eukaryota</taxon>
        <taxon>Metazoa</taxon>
        <taxon>Ecdysozoa</taxon>
        <taxon>Arthropoda</taxon>
        <taxon>Chelicerata</taxon>
        <taxon>Arachnida</taxon>
        <taxon>Acari</taxon>
        <taxon>Parasitiformes</taxon>
        <taxon>Ixodida</taxon>
        <taxon>Ixodoidea</taxon>
        <taxon>Ixodidae</taxon>
        <taxon>Rhipicephalinae</taxon>
        <taxon>Dermacentor</taxon>
    </lineage>
</organism>
<dbReference type="Proteomes" id="UP000821865">
    <property type="component" value="Chromosome 1"/>
</dbReference>
<keyword evidence="2" id="KW-1185">Reference proteome</keyword>
<reference evidence="1" key="1">
    <citation type="submission" date="2020-05" db="EMBL/GenBank/DDBJ databases">
        <title>Large-scale comparative analyses of tick genomes elucidate their genetic diversity and vector capacities.</title>
        <authorList>
            <person name="Jia N."/>
            <person name="Wang J."/>
            <person name="Shi W."/>
            <person name="Du L."/>
            <person name="Sun Y."/>
            <person name="Zhan W."/>
            <person name="Jiang J."/>
            <person name="Wang Q."/>
            <person name="Zhang B."/>
            <person name="Ji P."/>
            <person name="Sakyi L.B."/>
            <person name="Cui X."/>
            <person name="Yuan T."/>
            <person name="Jiang B."/>
            <person name="Yang W."/>
            <person name="Lam T.T.-Y."/>
            <person name="Chang Q."/>
            <person name="Ding S."/>
            <person name="Wang X."/>
            <person name="Zhu J."/>
            <person name="Ruan X."/>
            <person name="Zhao L."/>
            <person name="Wei J."/>
            <person name="Que T."/>
            <person name="Du C."/>
            <person name="Cheng J."/>
            <person name="Dai P."/>
            <person name="Han X."/>
            <person name="Huang E."/>
            <person name="Gao Y."/>
            <person name="Liu J."/>
            <person name="Shao H."/>
            <person name="Ye R."/>
            <person name="Li L."/>
            <person name="Wei W."/>
            <person name="Wang X."/>
            <person name="Wang C."/>
            <person name="Yang T."/>
            <person name="Huo Q."/>
            <person name="Li W."/>
            <person name="Guo W."/>
            <person name="Chen H."/>
            <person name="Zhou L."/>
            <person name="Ni X."/>
            <person name="Tian J."/>
            <person name="Zhou Y."/>
            <person name="Sheng Y."/>
            <person name="Liu T."/>
            <person name="Pan Y."/>
            <person name="Xia L."/>
            <person name="Li J."/>
            <person name="Zhao F."/>
            <person name="Cao W."/>
        </authorList>
    </citation>
    <scope>NUCLEOTIDE SEQUENCE</scope>
    <source>
        <strain evidence="1">Dsil-2018</strain>
    </source>
</reference>
<proteinExistence type="predicted"/>
<comment type="caution">
    <text evidence="1">The sequence shown here is derived from an EMBL/GenBank/DDBJ whole genome shotgun (WGS) entry which is preliminary data.</text>
</comment>
<dbReference type="EMBL" id="CM023470">
    <property type="protein sequence ID" value="KAH7978413.1"/>
    <property type="molecule type" value="Genomic_DNA"/>
</dbReference>
<accession>A0ACB8DVK7</accession>
<evidence type="ECO:0000313" key="1">
    <source>
        <dbReference type="EMBL" id="KAH7978413.1"/>
    </source>
</evidence>
<sequence>MTSSNLPELYAALTMYQQRDAPGDAMEAAASQLCPNEDILPTPQTTANKCEAQSWNSIKLLDTKECEASVPVDVELEASIIAEGEAVEKESERKSPTESAVVDIVRRLEEVLQEKGACQEGDLMGALNLSQHDAEVAKLKARLKTLRESPANKEQELLVMIDELLQTPPPDPTPRAAEVKNPIAKKENPTVTNEEDGQVSPRPPQSRPLLPERNPLPLPRHEDKARSLAVDLRPRPQPISEKELSGSATPPPAPDFSELPGSMENVAASCSDMEFIRPTQKEGPSKSKVAQQISQIVRMVKKKEPNSTDEEIRTLFDQVRRSHGGFSRMTFKAIVELLLDNMKASCGTVFCEFCDLPKHICGALTSIAACRVCTLCDSYVAVFRLNCEFVRTGLSPSEDELSLGWQCFRDVSASTGDTVVLRSDLGSEENASEWVKRCSEAANTSWIVYNTQKEGRCQNQTTEGYAAGFNLFKCNYPFCFGGRESFKVPGQNTCAANEHFKERPGLNRGSKRVPPGRPTNSPAPKRAKRSHSLRRCVEDNVPSLSAPGADGVTTQMLWSLAASEQQCLLDCIDEIWRSGQLPESWRTAIVAPILKARKGSWGPDILPASLPHFCCLQGYGGHGSGPAGLGSSCQGLPGQSTNRLPAPTGSFDGLPHPVIQQVLDLLGIGGNLGRFITSFLKEHTLQGSVVSPFLFNLALTRLPTTLPIDPHFPVESSIYADDIALPSTAPAKPCREP</sequence>
<gene>
    <name evidence="1" type="ORF">HPB49_005475</name>
</gene>
<evidence type="ECO:0000313" key="2">
    <source>
        <dbReference type="Proteomes" id="UP000821865"/>
    </source>
</evidence>
<name>A0ACB8DVK7_DERSI</name>
<protein>
    <submittedName>
        <fullName evidence="1">Uncharacterized protein</fullName>
    </submittedName>
</protein>